<evidence type="ECO:0000313" key="2">
    <source>
        <dbReference type="EMBL" id="CUX43526.1"/>
    </source>
</evidence>
<evidence type="ECO:0000313" key="3">
    <source>
        <dbReference type="Proteomes" id="UP000191897"/>
    </source>
</evidence>
<dbReference type="EMBL" id="FBWC01000019">
    <property type="protein sequence ID" value="CUX43526.1"/>
    <property type="molecule type" value="Genomic_DNA"/>
</dbReference>
<evidence type="ECO:0000259" key="1">
    <source>
        <dbReference type="Pfam" id="PF05598"/>
    </source>
</evidence>
<feature type="domain" description="Transposase InsH N-terminal" evidence="1">
    <location>
        <begin position="8"/>
        <end position="40"/>
    </location>
</feature>
<reference evidence="2 3" key="1">
    <citation type="submission" date="2016-01" db="EMBL/GenBank/DDBJ databases">
        <authorList>
            <person name="Oliw E.H."/>
        </authorList>
    </citation>
    <scope>NUCLEOTIDE SEQUENCE [LARGE SCALE GENOMIC DNA]</scope>
    <source>
        <strain evidence="2 3">Kerr 14</strain>
    </source>
</reference>
<dbReference type="InterPro" id="IPR008490">
    <property type="entry name" value="Transposase_InsH_N"/>
</dbReference>
<sequence length="40" mass="4546">MTTRPDPVPADHMLRGIDRHLDLDSLRAQLKPFYSATGRP</sequence>
<dbReference type="Pfam" id="PF05598">
    <property type="entry name" value="DUF772"/>
    <property type="match status" value="1"/>
</dbReference>
<protein>
    <recommendedName>
        <fullName evidence="1">Transposase InsH N-terminal domain-containing protein</fullName>
    </recommendedName>
</protein>
<proteinExistence type="predicted"/>
<dbReference type="Proteomes" id="UP000191897">
    <property type="component" value="Unassembled WGS sequence"/>
</dbReference>
<gene>
    <name evidence="2" type="ORF">AGR4C_Lc10014</name>
</gene>
<accession>A0A1S7QXD1</accession>
<dbReference type="AlphaFoldDB" id="A0A1S7QXD1"/>
<organism evidence="2 3">
    <name type="scientific">Agrobacterium tumefaciens str. Kerr 14</name>
    <dbReference type="NCBI Taxonomy" id="1183424"/>
    <lineage>
        <taxon>Bacteria</taxon>
        <taxon>Pseudomonadati</taxon>
        <taxon>Pseudomonadota</taxon>
        <taxon>Alphaproteobacteria</taxon>
        <taxon>Hyphomicrobiales</taxon>
        <taxon>Rhizobiaceae</taxon>
        <taxon>Rhizobium/Agrobacterium group</taxon>
        <taxon>Agrobacterium</taxon>
        <taxon>Agrobacterium tumefaciens complex</taxon>
    </lineage>
</organism>
<name>A0A1S7QXD1_AGRTU</name>